<dbReference type="Gene3D" id="3.40.50.300">
    <property type="entry name" value="P-loop containing nucleotide triphosphate hydrolases"/>
    <property type="match status" value="1"/>
</dbReference>
<protein>
    <submittedName>
        <fullName evidence="2">Molybdopterin-guanine dinucleotide biosynthesis protein with MobB region</fullName>
    </submittedName>
</protein>
<dbReference type="OrthoDB" id="9786803at2"/>
<dbReference type="PANTHER" id="PTHR40072:SF1">
    <property type="entry name" value="MOLYBDOPTERIN-GUANINE DINUCLEOTIDE BIOSYNTHESIS ADAPTER PROTEIN"/>
    <property type="match status" value="1"/>
</dbReference>
<dbReference type="AlphaFoldDB" id="D1B617"/>
<dbReference type="InterPro" id="IPR027417">
    <property type="entry name" value="P-loop_NTPase"/>
</dbReference>
<dbReference type="STRING" id="525903.Taci_1226"/>
<dbReference type="EMBL" id="CP001818">
    <property type="protein sequence ID" value="ACZ19458.1"/>
    <property type="molecule type" value="Genomic_DNA"/>
</dbReference>
<gene>
    <name evidence="2" type="ordered locus">Taci_1226</name>
</gene>
<dbReference type="InterPro" id="IPR004435">
    <property type="entry name" value="MobB_dom"/>
</dbReference>
<accession>D1B617</accession>
<keyword evidence="3" id="KW-1185">Reference proteome</keyword>
<organism evidence="2 3">
    <name type="scientific">Thermanaerovibrio acidaminovorans (strain ATCC 49978 / DSM 6589 / Su883)</name>
    <name type="common">Selenomonas acidaminovorans</name>
    <dbReference type="NCBI Taxonomy" id="525903"/>
    <lineage>
        <taxon>Bacteria</taxon>
        <taxon>Thermotogati</taxon>
        <taxon>Synergistota</taxon>
        <taxon>Synergistia</taxon>
        <taxon>Synergistales</taxon>
        <taxon>Synergistaceae</taxon>
        <taxon>Thermanaerovibrio</taxon>
    </lineage>
</organism>
<proteinExistence type="predicted"/>
<dbReference type="Pfam" id="PF03205">
    <property type="entry name" value="MobB"/>
    <property type="match status" value="1"/>
</dbReference>
<dbReference type="SUPFAM" id="SSF52540">
    <property type="entry name" value="P-loop containing nucleoside triphosphate hydrolases"/>
    <property type="match status" value="1"/>
</dbReference>
<dbReference type="HOGENOM" id="CLU_068199_0_2_0"/>
<dbReference type="EnsemblBacteria" id="ACZ19458">
    <property type="protein sequence ID" value="ACZ19458"/>
    <property type="gene ID" value="Taci_1226"/>
</dbReference>
<dbReference type="eggNOG" id="COG1763">
    <property type="taxonomic scope" value="Bacteria"/>
</dbReference>
<name>D1B617_THEAS</name>
<dbReference type="GO" id="GO:0005525">
    <property type="term" value="F:GTP binding"/>
    <property type="evidence" value="ECO:0007669"/>
    <property type="project" value="InterPro"/>
</dbReference>
<evidence type="ECO:0000313" key="2">
    <source>
        <dbReference type="EMBL" id="ACZ19458.1"/>
    </source>
</evidence>
<sequence>MPIVCVCGLKDSGKTTLCSELLVRLSQRGCHVGFIKRTHEEVLSPVSTDTGKALPISGSAALLGPDGVRFEMAGEWEVDQVARRLFPTKDLVIVEGGKSLPFPKVWVGKEVPQGVQGVFFRYDPGDQAQLDELCERLLELARSNHRHAKVMTPGGEVPMKGFVADFLRGSLLGMLRELKGVRFKRGWIGAYVWYDGEEE</sequence>
<evidence type="ECO:0000313" key="3">
    <source>
        <dbReference type="Proteomes" id="UP000002030"/>
    </source>
</evidence>
<dbReference type="KEGG" id="tai:Taci_1226"/>
<feature type="domain" description="Molybdopterin-guanine dinucleotide biosynthesis protein B (MobB)" evidence="1">
    <location>
        <begin position="3"/>
        <end position="110"/>
    </location>
</feature>
<dbReference type="Proteomes" id="UP000002030">
    <property type="component" value="Chromosome"/>
</dbReference>
<dbReference type="InterPro" id="IPR052539">
    <property type="entry name" value="MGD_biosynthesis_adapter"/>
</dbReference>
<dbReference type="GO" id="GO:0006777">
    <property type="term" value="P:Mo-molybdopterin cofactor biosynthetic process"/>
    <property type="evidence" value="ECO:0007669"/>
    <property type="project" value="InterPro"/>
</dbReference>
<evidence type="ECO:0000259" key="1">
    <source>
        <dbReference type="Pfam" id="PF03205"/>
    </source>
</evidence>
<reference evidence="2 3" key="1">
    <citation type="journal article" date="2009" name="Stand. Genomic Sci.">
        <title>Complete genome sequence of Thermanaerovibrio acidaminovorans type strain (Su883).</title>
        <authorList>
            <person name="Chovatia M."/>
            <person name="Sikorski J."/>
            <person name="Schroder M."/>
            <person name="Lapidus A."/>
            <person name="Nolan M."/>
            <person name="Tice H."/>
            <person name="Glavina Del Rio T."/>
            <person name="Copeland A."/>
            <person name="Cheng J.F."/>
            <person name="Lucas S."/>
            <person name="Chen F."/>
            <person name="Bruce D."/>
            <person name="Goodwin L."/>
            <person name="Pitluck S."/>
            <person name="Ivanova N."/>
            <person name="Mavromatis K."/>
            <person name="Ovchinnikova G."/>
            <person name="Pati A."/>
            <person name="Chen A."/>
            <person name="Palaniappan K."/>
            <person name="Land M."/>
            <person name="Hauser L."/>
            <person name="Chang Y.J."/>
            <person name="Jeffries C.D."/>
            <person name="Chain P."/>
            <person name="Saunders E."/>
            <person name="Detter J.C."/>
            <person name="Brettin T."/>
            <person name="Rohde M."/>
            <person name="Goker M."/>
            <person name="Spring S."/>
            <person name="Bristow J."/>
            <person name="Markowitz V."/>
            <person name="Hugenholtz P."/>
            <person name="Kyrpides N.C."/>
            <person name="Klenk H.P."/>
            <person name="Eisen J.A."/>
        </authorList>
    </citation>
    <scope>NUCLEOTIDE SEQUENCE [LARGE SCALE GENOMIC DNA]</scope>
    <source>
        <strain evidence="3">ATCC 49978 / DSM 6589 / Su883</strain>
    </source>
</reference>
<dbReference type="PANTHER" id="PTHR40072">
    <property type="entry name" value="MOLYBDOPTERIN-GUANINE DINUCLEOTIDE BIOSYNTHESIS ADAPTER PROTEIN-RELATED"/>
    <property type="match status" value="1"/>
</dbReference>